<dbReference type="RefSeq" id="WP_023191271.1">
    <property type="nucleotide sequence ID" value="NZ_HG530904.1"/>
</dbReference>
<dbReference type="InterPro" id="IPR003346">
    <property type="entry name" value="Transposase_20"/>
</dbReference>
<sequence length="137" mass="15623">MNNFKVISSIPGAGQLNSALLLGFTGDLARFDNYKQLNAFLGLDLNRYQSGKYIKGDTINRRGSSQGRAVETDMIRSMLRNQGKIKNHLIDYYYKLKKPPFNKHDKVALIACANHLNRTIINLVHTHQLYNYSKAIH</sequence>
<dbReference type="GO" id="GO:0004803">
    <property type="term" value="F:transposase activity"/>
    <property type="evidence" value="ECO:0007669"/>
    <property type="project" value="InterPro"/>
</dbReference>
<comment type="caution">
    <text evidence="2">The sequence shown here is derived from an EMBL/GenBank/DDBJ whole genome shotgun (WGS) entry which is preliminary data.</text>
</comment>
<dbReference type="GO" id="GO:0003677">
    <property type="term" value="F:DNA binding"/>
    <property type="evidence" value="ECO:0007669"/>
    <property type="project" value="InterPro"/>
</dbReference>
<evidence type="ECO:0000313" key="2">
    <source>
        <dbReference type="EMBL" id="CDI59192.1"/>
    </source>
</evidence>
<proteinExistence type="predicted"/>
<protein>
    <submittedName>
        <fullName evidence="2">Transposase, IS116/IS110/IS902 family</fullName>
    </submittedName>
</protein>
<feature type="domain" description="Transposase IS116/IS110/IS902 C-terminal" evidence="1">
    <location>
        <begin position="6"/>
        <end position="84"/>
    </location>
</feature>
<evidence type="ECO:0000313" key="3">
    <source>
        <dbReference type="Proteomes" id="UP000017248"/>
    </source>
</evidence>
<accession>U6F4W0</accession>
<keyword evidence="3" id="KW-1185">Reference proteome</keyword>
<organism evidence="2 3">
    <name type="scientific">Lactobacillus helveticus CIRM-BIA 951</name>
    <dbReference type="NCBI Taxonomy" id="1226334"/>
    <lineage>
        <taxon>Bacteria</taxon>
        <taxon>Bacillati</taxon>
        <taxon>Bacillota</taxon>
        <taxon>Bacilli</taxon>
        <taxon>Lactobacillales</taxon>
        <taxon>Lactobacillaceae</taxon>
        <taxon>Lactobacillus</taxon>
    </lineage>
</organism>
<dbReference type="InterPro" id="IPR047650">
    <property type="entry name" value="Transpos_IS110"/>
</dbReference>
<dbReference type="PANTHER" id="PTHR33055">
    <property type="entry name" value="TRANSPOSASE FOR INSERTION SEQUENCE ELEMENT IS1111A"/>
    <property type="match status" value="1"/>
</dbReference>
<dbReference type="Pfam" id="PF02371">
    <property type="entry name" value="Transposase_20"/>
    <property type="match status" value="1"/>
</dbReference>
<gene>
    <name evidence="2" type="ORF">LHCIRMBIA951_01685</name>
</gene>
<dbReference type="GO" id="GO:0006313">
    <property type="term" value="P:DNA transposition"/>
    <property type="evidence" value="ECO:0007669"/>
    <property type="project" value="InterPro"/>
</dbReference>
<reference evidence="2" key="1">
    <citation type="submission" date="2013-09" db="EMBL/GenBank/DDBJ databases">
        <title>Draft Genome Sequence of five Lactobacillus helveticus strains CIRM-BIA 101T, 103, 104, 951 and 953 isolated from milk product.</title>
        <authorList>
            <person name="Valence F."/>
            <person name="Chuat V."/>
            <person name="Ma L."/>
            <person name="Creno S."/>
            <person name="Falentin H."/>
            <person name="Lortal S."/>
            <person name="Bizet C."/>
            <person name="Clermont D."/>
            <person name="Loux V."/>
            <person name="Bouchier C."/>
            <person name="Cousin S."/>
        </authorList>
    </citation>
    <scope>NUCLEOTIDE SEQUENCE [LARGE SCALE GENOMIC DNA]</scope>
    <source>
        <strain evidence="2">CIRM-BIA 951</strain>
    </source>
</reference>
<dbReference type="Proteomes" id="UP000017248">
    <property type="component" value="Unassembled WGS sequence"/>
</dbReference>
<name>U6F4W0_LACHE</name>
<dbReference type="EMBL" id="CBUK010000160">
    <property type="protein sequence ID" value="CDI59192.1"/>
    <property type="molecule type" value="Genomic_DNA"/>
</dbReference>
<evidence type="ECO:0000259" key="1">
    <source>
        <dbReference type="Pfam" id="PF02371"/>
    </source>
</evidence>
<dbReference type="PANTHER" id="PTHR33055:SF3">
    <property type="entry name" value="PUTATIVE TRANSPOSASE FOR IS117-RELATED"/>
    <property type="match status" value="1"/>
</dbReference>
<dbReference type="HOGENOM" id="CLU_036902_10_1_9"/>
<dbReference type="AlphaFoldDB" id="U6F4W0"/>